<sequence length="96" mass="8963">MSMRFSLKRSLIGGALVVALSGGAIGAASIANASELHSTGAAVSGAPGIASVGDLTELKGAPVVIGEAGDAGTTLSAVAGPLPSNIPTGEPAPAGK</sequence>
<feature type="region of interest" description="Disordered" evidence="1">
    <location>
        <begin position="76"/>
        <end position="96"/>
    </location>
</feature>
<protein>
    <recommendedName>
        <fullName evidence="5">DUF320 domain-containing protein</fullName>
    </recommendedName>
</protein>
<dbReference type="RefSeq" id="WP_200557039.1">
    <property type="nucleotide sequence ID" value="NZ_JAEPES010000005.1"/>
</dbReference>
<evidence type="ECO:0000313" key="4">
    <source>
        <dbReference type="Proteomes" id="UP000636458"/>
    </source>
</evidence>
<dbReference type="AlphaFoldDB" id="A0A934W3C0"/>
<evidence type="ECO:0000256" key="2">
    <source>
        <dbReference type="SAM" id="SignalP"/>
    </source>
</evidence>
<dbReference type="EMBL" id="JAEPES010000005">
    <property type="protein sequence ID" value="MBK4348798.1"/>
    <property type="molecule type" value="Genomic_DNA"/>
</dbReference>
<reference evidence="3" key="1">
    <citation type="submission" date="2021-01" db="EMBL/GenBank/DDBJ databases">
        <title>Lacisediminihabitans sp. nov. strain G11-30, isolated from Antarctic Soil.</title>
        <authorList>
            <person name="Li J."/>
        </authorList>
    </citation>
    <scope>NUCLEOTIDE SEQUENCE</scope>
    <source>
        <strain evidence="3">G11-30</strain>
    </source>
</reference>
<comment type="caution">
    <text evidence="3">The sequence shown here is derived from an EMBL/GenBank/DDBJ whole genome shotgun (WGS) entry which is preliminary data.</text>
</comment>
<accession>A0A934W3C0</accession>
<keyword evidence="4" id="KW-1185">Reference proteome</keyword>
<dbReference type="Proteomes" id="UP000636458">
    <property type="component" value="Unassembled WGS sequence"/>
</dbReference>
<organism evidence="3 4">
    <name type="scientific">Lacisediminihabitans changchengi</name>
    <dbReference type="NCBI Taxonomy" id="2787634"/>
    <lineage>
        <taxon>Bacteria</taxon>
        <taxon>Bacillati</taxon>
        <taxon>Actinomycetota</taxon>
        <taxon>Actinomycetes</taxon>
        <taxon>Micrococcales</taxon>
        <taxon>Microbacteriaceae</taxon>
        <taxon>Lacisediminihabitans</taxon>
    </lineage>
</organism>
<keyword evidence="2" id="KW-0732">Signal</keyword>
<feature type="chain" id="PRO_5037756890" description="DUF320 domain-containing protein" evidence="2">
    <location>
        <begin position="34"/>
        <end position="96"/>
    </location>
</feature>
<evidence type="ECO:0000313" key="3">
    <source>
        <dbReference type="EMBL" id="MBK4348798.1"/>
    </source>
</evidence>
<evidence type="ECO:0000256" key="1">
    <source>
        <dbReference type="SAM" id="MobiDB-lite"/>
    </source>
</evidence>
<feature type="signal peptide" evidence="2">
    <location>
        <begin position="1"/>
        <end position="33"/>
    </location>
</feature>
<evidence type="ECO:0008006" key="5">
    <source>
        <dbReference type="Google" id="ProtNLM"/>
    </source>
</evidence>
<gene>
    <name evidence="3" type="ORF">IV501_14250</name>
</gene>
<proteinExistence type="predicted"/>
<name>A0A934W3C0_9MICO</name>